<dbReference type="InterPro" id="IPR007842">
    <property type="entry name" value="HEPN_dom"/>
</dbReference>
<dbReference type="InterPro" id="IPR001623">
    <property type="entry name" value="DnaJ_domain"/>
</dbReference>
<comment type="caution">
    <text evidence="2">The sequence shown here is derived from an EMBL/GenBank/DDBJ whole genome shotgun (WGS) entry which is preliminary data.</text>
</comment>
<dbReference type="Gene3D" id="1.20.120.330">
    <property type="entry name" value="Nucleotidyltransferases domain 2"/>
    <property type="match status" value="2"/>
</dbReference>
<proteinExistence type="predicted"/>
<dbReference type="InterPro" id="IPR036890">
    <property type="entry name" value="HATPase_C_sf"/>
</dbReference>
<dbReference type="CDD" id="cd06257">
    <property type="entry name" value="DnaJ"/>
    <property type="match status" value="1"/>
</dbReference>
<dbReference type="InterPro" id="IPR036869">
    <property type="entry name" value="J_dom_sf"/>
</dbReference>
<dbReference type="NCBIfam" id="NF047352">
    <property type="entry name" value="P_loop_sacsin"/>
    <property type="match status" value="3"/>
</dbReference>
<evidence type="ECO:0000313" key="3">
    <source>
        <dbReference type="Proteomes" id="UP001159428"/>
    </source>
</evidence>
<reference evidence="2 3" key="1">
    <citation type="submission" date="2022-05" db="EMBL/GenBank/DDBJ databases">
        <authorList>
            <consortium name="Genoscope - CEA"/>
            <person name="William W."/>
        </authorList>
    </citation>
    <scope>NUCLEOTIDE SEQUENCE [LARGE SCALE GENOMIC DNA]</scope>
</reference>
<organism evidence="2 3">
    <name type="scientific">Pocillopora meandrina</name>
    <dbReference type="NCBI Taxonomy" id="46732"/>
    <lineage>
        <taxon>Eukaryota</taxon>
        <taxon>Metazoa</taxon>
        <taxon>Cnidaria</taxon>
        <taxon>Anthozoa</taxon>
        <taxon>Hexacorallia</taxon>
        <taxon>Scleractinia</taxon>
        <taxon>Astrocoeniina</taxon>
        <taxon>Pocilloporidae</taxon>
        <taxon>Pocillopora</taxon>
    </lineage>
</organism>
<dbReference type="Pfam" id="PF25794">
    <property type="entry name" value="SACS"/>
    <property type="match status" value="3"/>
</dbReference>
<dbReference type="SUPFAM" id="SSF81593">
    <property type="entry name" value="Nucleotidyltransferase substrate binding subunit/domain"/>
    <property type="match status" value="2"/>
</dbReference>
<dbReference type="SUPFAM" id="SSF46565">
    <property type="entry name" value="Chaperone J-domain"/>
    <property type="match status" value="2"/>
</dbReference>
<sequence>MLPRGGVACLLEKSSTLNEPASKAKKAYCFLPLPLETSLPLHINGHFALDHESRRNLWRDEAGGYRTDWNNALLGDVISSCYLTLLDEVRGFFHLQISLNSAQSKLQCNKDALFTKIDEYEKLFPLYISEETYWATLIRSVYRGMDEKGLRLLPVVRGGGSERNDEETQLTWLPPTGEGKEKAFFNNLGASDCFARKPRRPLLESDLEKEEKQRTGKIRRFEDILLQTGFNLVKFSILVYDALKKSGVESHCVSPSAVMAFYKTFNDDNPLCCVGPMCVHIKNTLFKEIENVLLVLNYCKDDENFLENLSGLPLLATQNNHLHIFSPHDPKYISRHHGILPQCSEMFVHNNMRIHIFNAAKSQDSPVFKRFGVEDFATFLDRTLPYEYSTSSGFVAWCPTQESVPNKQWVEAVWKFLDEETKFKEEGKTPSQGEEIERIKKILQPLSNWSILPCTETIQMAPSGRTEHFLVPLNLAQAVLDFSYSDIDAVISKLVESLRKLSLAEVNCSFLPGDSKYLARKLVASLKTPEYLLKSLGIKMATNPKAIEDKLTRIECDNILDYFSRNVERLQERDKLPLMKLPFYQTTHGILTSIWGKSICVLPHDIPREEVEELGSRLNVVFLEEWTRLLPLYKFLEFKCVSTVDFYCKFILQNMAIFSSTARLTHLKHIRDVVLPGLSQGDTNEKQRVLKQRLLGCLSETAFIPFTDGSLKRASFYYEPGHEVFRALLPKNMLPPEPFNKPDWLQFLRKIGLTCDVSKDLFLKFAIEIEREGATQKNDVTYTKSKVLVKHLFCRENLVEEGFLHSVCHIRFIATDPVGAELRAIHPQFGEGRNGQLPYIAFKGSVLPEHGKAAWTTASILPRWANPREYVYLMKFKGWKNERAFCNAVISYLQILTEPTINQVVFHCQNVCFQLAEENDMETTLDQKVTRTSVMRSIYSFLQKNAPSSNFAKERLDLTPCILVQEGQRFVFAKQVVIELYESLEIKPFLYRMPNELSSFSKLFEYLGCSPSVTPSNYVIVLDMLHERCKEESLHVNEVNCALRAVKGLMETMQDSPDAAQVISSLYLPATCSYSACLDDNNGRLKVALMKATELIFENTPLYRDRIKNFNAPFVVDLDRAKVSCKNNANYEDLIMLLPSKVRPHMMSCVIEEKFLNSSDNAKGFDIGAASSLRKQLHSEQFYRGIVRLLRHVSRGRSLDQNMLITVKSGLERIEFLGMKRIVTHLVHNGVPIKESEREVPYFLEKVLDSGHQFWKVYVNAVDDVDETMSRISLTLSEVIAEVCNGLLREATMYIPVMLGSQPGKIWSLLDSMGIRQDDSNVKERGDVFPQPGSFIPIAEHNLLNPAFKFFEPGEYVGYELDDPSLHLEEGDAVFIYAVILKDVSGENVSFCEKSYQIDIGHEKEPKVARATKLYKFHRLQEIASSATVLSGQQGSSPFYNQEIFDDISRILEDAWKLSEDIRRQIIKRLILQWHPDKNPGNEVFCTEIFQHIKNEIERLEREQLRRCTESGSPHGSYGVYFPFWGARVRQYNSQRQEYTENFIRHYGSWSHRSRSWEVPPSFCTTNPQPAQARRWFRQAEADLAAADNDISSAKPSFVWACFKCHQAAEKALKAAQYSLDSNKTNVHNLVQNSLSLDDSQLTTLSGQLESRVGDSTRMRYPDQVNFPEIPSDVYSEETARDAVDLASRVLENSLMISFFLLANNDDDGFDLIKPSLIQQLRTILDQYPDDGQILKELIQNAEDAHACHVKFLHDKHSHGTAKLHHQDLAQFQGPALYAYNDAQFTKDDWKGIRMLCDSIKVKDPMKVGRFGLGFKSVFHMTDLPSIVSGSRIGVIDPHEKYFSDENGIRTGHRWRLKEDGNIINSIPDQFQPYKGIFDCTEDIFKQGSYNGTLFRFPLRTEPSKLSQTLYTTQKVHTLFESFEADAHLILLFLQYLESIELFVREETDSDARKTFQVRITNDTLQLVREKKSEFRSKISSGELLPEAVWVTYPVTIEAITYSKGTQSASERHSFLVTNYFCGGEISSEFKTLASDQDLSYLPLVGVAMELPERPEKEKPNMKGHVFCFLPLPVQKTSLTGLPVHVNGFFSLSQNRRYIKTPTAEQEDLTEKEGQPLTDKSLLWNQCLLQEAIPKAYASLLLDAMNEQNYNVQSEAVYRAWPDTANIDQKWKRVEEPLFELLLDKSIIYTPAQGGKWLKLQDVIVERLAESDPRELLVKVLLAANENVARLPEHALKAICLYSTLSAEITPSLTRRVLKNVSASYSNLTGLEKLLLLKFVLKDGCFSDLLGLELLPILNEQFMSFSSTGEAVYISSPAHPRELLPCPQQKFLDENIDKDLSQNLDAVAIQGCTQLQHFTKDDVAKLLPASLPPGWLEGQHILWNPGVGGHPSNDWLGNLWAYLGKNFPSEDELCRLEGLPLLPLDMSKAPITLVRLKKLSDVVVRSLHGDSLDDALVGALKELGVTVMQGYPWFLGLLPAVSETFVHPPSVQGVLKAVAAFLSSKPTTGQTITDDGKRCLRRFFAKASWLSPDEKKVLSCIPLFETMSGAFVSKNDGLCAASEEAFPVKTLRDLIDIRENDAKRLVGLLDIKVLTRSEVLLEVIFPDVIHQRYSTEEIDRLMGFVMDRYHIFTAEDGRFQNRLKDLPFVSTKNDRMRPREVFDPRDDFLKRIFVEEDVFPVGKYAQPTALVVLEYLGMKGKGEITGQKVYESAKAVNNILDVSAAETKSLTIMSFLTSNPTKLEEIVSGTSGLGELGIHLKNMPWVSVIRRKPDDYPENLPFWGETHTEPYFLKPSDVKHKQAANIIGSTKALVKAEPSSQLTRFFSWNADPAASDVVQHLQNVIRAYSPQEKPRYIIIAQEIYAFLSCAHHDEVLAALENVKNLPWIWNGDGFSSPRFLISQKPPIDLSPYIFSLPSEMGRFYGLFAKFGLQEKCNEAFLLEVLHLIKEKYDDHPPPPTAEVRKDLQLSVDILNEIKPNVGDQLPPELQEKVLIPTHVEDDAYVKLAPVERCMYCEHEWLERSNHDGEEDEEMEYFYVHPNIPNSTAELLHVPTLMNRMLEPDELDIGEEFGQEEKLTRRLSRLLEDYTDGFAVPKELVQNADDAGATEVRFLYDERTNQDAMTCLIDEEMKHCQGPALWVYNDAEFRDEDFTNITKLNGATKEQETEKIGKFGLGFNAVYNLTDVPMFLSRNFFVIFDPNTFYLGKAIRNKNKPGIKIDINKNTKRLRNLGNQFKPFNGIFDCDLHLSKDDNSYPGTLFRFPLRTREQAIKSEIKQLHYDNKQMKELLKLFASGAKTLLLFTQNVRRVSIFHLQEDSNSSNSPMLLFEVNKSFYRDGITRELSVPVTLTPAAKNLSSEEQHLLQQCNFLRASSEVMKRLKHSTCSNSVSLSSGLTITIRSTTTEVGIAFVEGKDSLRDDLEIWCVASSMGKGQAMQFAKVDKSLLPSAGVAAKLIPDKSGKLSPVPVGHPITENVQQFKGRLFCYLPLPIVSGFPVHVNGAFAVASNRRGLKEKTFDDKNSMGVEWNNHLMQDSICEAYLDLLQDVKKMAADSYHYHVLWPKACEVNPNCEPLARSFYQRLTCGNYDLFSDGSQWVDLSHLVFLDPNFRKIPIIGGLSLEVLRRLRKENEVVIDLPAEVHQSFLKYGLAEEIQDKGYDKSRFFRELFFPNIASIAPELREKLILYTLDDKNGEFDSLIKKYACIPVSPDGQTLKCPAQLINPHKGAALLFSPDDKRFPFGKEDTFLNGVRLAKLEQLGMLTDSLTWEEVLERAQSITILNGLSYTSALKRAKALTAYLKRKLTSEKGNPVPVDIRNKFKMARFLPVLQKPEKFPLPWKGDELRSVTAGKFVSPVESYLESEKYLVCCSEPIVDMFITPSVKTFLDFEKRQATAVHVQRQLEAASIVNIDVLDSPELDRVEELCLEAYRYFQRSLNNKTIHEKEVREIFEGKKFILCGRNFFHTKQLAFWLETDCSPYLHQLPHHLARSFKELMKIAGVKAVFDAEDYVTGLTQLKETFGEEKLDQEGLRLAVNLALQLGNSSKHPQEELFLPDSKGVMRPADELCMRDCPWMLDEIDVYFVNDMIPHVVSSRLGVKTRREEALKHFSSGIPFGQREKLTNRLQRILLAYPCEKEILKELLQNADDAQATEICFIKDPRHHPNERVFEDSWKPLQGPALCVFNNKPFTEADIAGIQNLGEGSKGDDPNKTGQYGVGFNAVYHLTDVPSFASSGEEIGDVLCIFDPHCKYVPGATSFEPGRMYRNVPKLRKVFPDVFSCYNDKEFPLRNSTMFRFPLRTLEMAKDSKISKSPVTLQALDEMMNALKKELFEVMLFVNNVTKITLCEIDPKTGKTNNHYFVESKMTEEDAAKRQEFASHVRQIGKSAGQRDNMFPNNIEGKKCSYVMKLQDSNGNEEKWLIVQQIGFDNKVQASITNAYQKQDLGMLPRGGVACLLEKKPTKNWSENRKRRAYCFLPLPLETNLPVHINGHFALDHEARRNLWRDETGGYRSDWNNALLGDVIAPCYLTLLDEVREFLHLPSSPDKEQFTLHCTEEALFRKINQYEKLFPLVVSGETYWATLGRAVYQKMDERRLRLLPVVRGGEAEGTVSEQRLTWLPPTGEGREKAFFNNLAESGCFSSHSRGFLGKCDTEKEVKRMLEYRKRLEEILLETGFNLVKFSLTLCEAFKKSFVICDCVSPSAVIRFYKTFNDVEPICKIGPISVNVEKSPFKSADNVSLVLKYCKEDTNFLENLPGLPLLVTQENQLRAFSTTDPRFLSRHHSILPQCRELFVHERLRIHIFGDVKSHESSVFKRFGVQDFATNLNRCLPSDFFAEDDYVSWCPTQESVPNEHWIQGVWNFLNEETKFVLSEMEQADREKGIYTNLQGRLNRIQEILLPLFRWSILPCTETMTQRDGRIAGRPEHYLVPLSLAQSVFDFTSYDENSKPLVEALRQLNLAEVNYTVLMSDSCSLASNLVASLKRPESLLKCFEQKLKKHPNAFEDKLKLLKCHNVLKCFSDSVNRLEERDKPTLKRLPFYQATHGRLTSVGSTAVCVLPNDVPRKEMDALGRRRNVIFLEESFSLAPLFRFLEFQCISSVDVYCNFILQTFEIFSKEARFAHLDYIRHYILPNKSIDDNDKSRLMASLKNTAVITCEDGSLRKVSSFYDPRNEVFIVMLAKDMFPPGPFNQQEWLLFLEEIGLICVVSRDLFTMFAREVAIEGAIRPSEDTDKKSKVLVKNLFSRDNVIAEGLLQTVCDISFVATEPVEEKFRQLHRQFGEVGGQTPYISFKGSVIAKHAEIVWTAAPLLPQWAHPCNYRYLMTLPVRTSASTYYNAICSCLQVLTEPTLDLVISHCQNLCFKLEKDNYSDVLESQKYNRILVMSGIYAFLQEKAVSSTIVKERLKDTPCVLVEEGGRFVHSKQVVLELYRKDEIRPFLYGMPAELSAFKRLFQYLGCSPSVKPSHYVMVLDILHRRSMENMLEPNEVGFASRAVKGLFETLQDIPSGMYGINNLYLPSTCLFSSGLVEEVPPVVLARSTELIFDDAPYYHDRIGEFDFPFVVDLKKAGVCIKSSTNYKDLVKLLPAAVQPQMMSEVIEEKIVEDDNNSVFEFGAADSLKKQFSSELFYRGIVRLIRHANQDGGLDQNEVAAARSGLQNIEFFGMGQVVTHLVHNGEVIQGSQQEVPFYMKKISECGQEMWKVYVSAAENVEVVMSAISVKLSEVIAQACKGLLGNTILFIPEMLRCDPTMIGSILDRFKIRSDDSYDAEKGNLLPEPGSFIPLKLHNLLNPAFKSFEPREYVGYELDDPSLQLQEEDVTYIYAVIIEEVTTDTHSLLKKRYKINIGCEKEPVIAQASELYQFYRFQEIASSSIVQSDQQESPPSTMDKGTILKVISDMIEEAWRLSEDMKKQVFKRLILQWHPDKNPGNEALCTEVFQHIMSEIERLERGESRRREGCTPPGWTYQGSYGAFFNVWGRRARRYNSDRQEYSESFARHRGSWTRNSWYVPPSFCDTNPQPAEARRWFRQAEADLAAADNDIDTAKPSYVWACFKCHQAAEKALKAAQYSVDSNKTNVHNLVQNSLTLKDSNLTSLSSNLESLLGDSTRMRYPDQVCCPRIPSDIYNREMARQAVQLATRILDNVRDKVQ</sequence>
<feature type="domain" description="HEPN" evidence="1">
    <location>
        <begin position="6027"/>
        <end position="6138"/>
    </location>
</feature>
<dbReference type="InterPro" id="IPR052972">
    <property type="entry name" value="Sacsin_chaperone_reg"/>
</dbReference>
<dbReference type="PANTHER" id="PTHR15600:SF42">
    <property type="entry name" value="SACSIN"/>
    <property type="match status" value="1"/>
</dbReference>
<evidence type="ECO:0000313" key="2">
    <source>
        <dbReference type="EMBL" id="CAH3127478.1"/>
    </source>
</evidence>
<dbReference type="SMART" id="SM00748">
    <property type="entry name" value="HEPN"/>
    <property type="match status" value="2"/>
</dbReference>
<name>A0AAU9WVY6_9CNID</name>
<keyword evidence="3" id="KW-1185">Reference proteome</keyword>
<dbReference type="SUPFAM" id="SSF55874">
    <property type="entry name" value="ATPase domain of HSP90 chaperone/DNA topoisomerase II/histidine kinase"/>
    <property type="match status" value="3"/>
</dbReference>
<gene>
    <name evidence="2" type="ORF">PMEA_00012575</name>
</gene>
<dbReference type="InterPro" id="IPR058210">
    <property type="entry name" value="SACS/Nov_dom"/>
</dbReference>
<dbReference type="Proteomes" id="UP001159428">
    <property type="component" value="Unassembled WGS sequence"/>
</dbReference>
<dbReference type="EMBL" id="CALNXJ010000022">
    <property type="protein sequence ID" value="CAH3127478.1"/>
    <property type="molecule type" value="Genomic_DNA"/>
</dbReference>
<dbReference type="PROSITE" id="PS50910">
    <property type="entry name" value="HEPN"/>
    <property type="match status" value="2"/>
</dbReference>
<accession>A0AAU9WVY6</accession>
<dbReference type="PANTHER" id="PTHR15600">
    <property type="entry name" value="SACSIN"/>
    <property type="match status" value="1"/>
</dbReference>
<feature type="domain" description="HEPN" evidence="1">
    <location>
        <begin position="1579"/>
        <end position="1690"/>
    </location>
</feature>
<dbReference type="Pfam" id="PF05168">
    <property type="entry name" value="HEPN"/>
    <property type="match status" value="2"/>
</dbReference>
<dbReference type="GO" id="GO:0030544">
    <property type="term" value="F:Hsp70 protein binding"/>
    <property type="evidence" value="ECO:0007669"/>
    <property type="project" value="TreeGrafter"/>
</dbReference>
<evidence type="ECO:0000259" key="1">
    <source>
        <dbReference type="PROSITE" id="PS50910"/>
    </source>
</evidence>
<dbReference type="Gene3D" id="1.10.287.110">
    <property type="entry name" value="DnaJ domain"/>
    <property type="match status" value="2"/>
</dbReference>
<protein>
    <recommendedName>
        <fullName evidence="1">HEPN domain-containing protein</fullName>
    </recommendedName>
</protein>